<dbReference type="AlphaFoldDB" id="A0AAW1BHB7"/>
<comment type="similarity">
    <text evidence="2">Belongs to the peptidase M14 family.</text>
</comment>
<keyword evidence="6" id="KW-0732">Signal</keyword>
<keyword evidence="3 12" id="KW-0121">Carboxypeptidase</keyword>
<dbReference type="Pfam" id="PF02244">
    <property type="entry name" value="Propep_M14"/>
    <property type="match status" value="1"/>
</dbReference>
<dbReference type="Gene3D" id="3.30.70.340">
    <property type="entry name" value="Metallocarboxypeptidase-like"/>
    <property type="match status" value="1"/>
</dbReference>
<reference evidence="12 13" key="1">
    <citation type="journal article" date="2024" name="Proc. Natl. Acad. Sci. U.S.A.">
        <title>The genetic regulatory architecture and epigenomic basis for age-related changes in rattlesnake venom.</title>
        <authorList>
            <person name="Hogan M.P."/>
            <person name="Holding M.L."/>
            <person name="Nystrom G.S."/>
            <person name="Colston T.J."/>
            <person name="Bartlett D.A."/>
            <person name="Mason A.J."/>
            <person name="Ellsworth S.A."/>
            <person name="Rautsaw R.M."/>
            <person name="Lawrence K.C."/>
            <person name="Strickland J.L."/>
            <person name="He B."/>
            <person name="Fraser P."/>
            <person name="Margres M.J."/>
            <person name="Gilbert D.M."/>
            <person name="Gibbs H.L."/>
            <person name="Parkinson C.L."/>
            <person name="Rokyta D.R."/>
        </authorList>
    </citation>
    <scope>NUCLEOTIDE SEQUENCE [LARGE SCALE GENOMIC DNA]</scope>
    <source>
        <strain evidence="12">DRR0105</strain>
    </source>
</reference>
<keyword evidence="10" id="KW-1015">Disulfide bond</keyword>
<dbReference type="GO" id="GO:0008237">
    <property type="term" value="F:metallopeptidase activity"/>
    <property type="evidence" value="ECO:0007669"/>
    <property type="project" value="UniProtKB-KW"/>
</dbReference>
<keyword evidence="5" id="KW-0479">Metal-binding</keyword>
<keyword evidence="8" id="KW-0862">Zinc</keyword>
<evidence type="ECO:0000256" key="3">
    <source>
        <dbReference type="ARBA" id="ARBA00022645"/>
    </source>
</evidence>
<comment type="cofactor">
    <cofactor evidence="1">
        <name>Zn(2+)</name>
        <dbReference type="ChEBI" id="CHEBI:29105"/>
    </cofactor>
</comment>
<gene>
    <name evidence="12" type="ORF">NXF25_011906</name>
</gene>
<sequence>MKSLSNLIQIDFWYPDTALHIVKEMEVDFHVSATQSNTVERLLQQNGIPYEILFDNLQKDIEKQLDGDKNDGHSYEQYNEWDKVQNLYDIRQRNVESSAERIPIYQRYWEEGVMAQWLNDAGFVS</sequence>
<evidence type="ECO:0000256" key="6">
    <source>
        <dbReference type="ARBA" id="ARBA00022729"/>
    </source>
</evidence>
<feature type="domain" description="Carboxypeptidase activation peptide" evidence="11">
    <location>
        <begin position="2"/>
        <end position="64"/>
    </location>
</feature>
<accession>A0AAW1BHB7</accession>
<dbReference type="InterPro" id="IPR003146">
    <property type="entry name" value="M14A_act_pep"/>
</dbReference>
<keyword evidence="13" id="KW-1185">Reference proteome</keyword>
<keyword evidence="4" id="KW-0645">Protease</keyword>
<evidence type="ECO:0000313" key="13">
    <source>
        <dbReference type="Proteomes" id="UP001474421"/>
    </source>
</evidence>
<dbReference type="InterPro" id="IPR036990">
    <property type="entry name" value="M14A-like_propep"/>
</dbReference>
<evidence type="ECO:0000256" key="5">
    <source>
        <dbReference type="ARBA" id="ARBA00022723"/>
    </source>
</evidence>
<evidence type="ECO:0000259" key="11">
    <source>
        <dbReference type="Pfam" id="PF02244"/>
    </source>
</evidence>
<proteinExistence type="inferred from homology"/>
<comment type="caution">
    <text evidence="12">The sequence shown here is derived from an EMBL/GenBank/DDBJ whole genome shotgun (WGS) entry which is preliminary data.</text>
</comment>
<dbReference type="EMBL" id="JAOTOJ010000005">
    <property type="protein sequence ID" value="KAK9401192.1"/>
    <property type="molecule type" value="Genomic_DNA"/>
</dbReference>
<dbReference type="SUPFAM" id="SSF54897">
    <property type="entry name" value="Protease propeptides/inhibitors"/>
    <property type="match status" value="1"/>
</dbReference>
<evidence type="ECO:0000256" key="2">
    <source>
        <dbReference type="ARBA" id="ARBA00005988"/>
    </source>
</evidence>
<dbReference type="GO" id="GO:0004180">
    <property type="term" value="F:carboxypeptidase activity"/>
    <property type="evidence" value="ECO:0007669"/>
    <property type="project" value="UniProtKB-KW"/>
</dbReference>
<dbReference type="GO" id="GO:0006508">
    <property type="term" value="P:proteolysis"/>
    <property type="evidence" value="ECO:0007669"/>
    <property type="project" value="UniProtKB-KW"/>
</dbReference>
<evidence type="ECO:0000256" key="9">
    <source>
        <dbReference type="ARBA" id="ARBA00023049"/>
    </source>
</evidence>
<protein>
    <submittedName>
        <fullName evidence="12">Mast cell carboxypeptidase A-like</fullName>
    </submittedName>
</protein>
<organism evidence="12 13">
    <name type="scientific">Crotalus adamanteus</name>
    <name type="common">Eastern diamondback rattlesnake</name>
    <dbReference type="NCBI Taxonomy" id="8729"/>
    <lineage>
        <taxon>Eukaryota</taxon>
        <taxon>Metazoa</taxon>
        <taxon>Chordata</taxon>
        <taxon>Craniata</taxon>
        <taxon>Vertebrata</taxon>
        <taxon>Euteleostomi</taxon>
        <taxon>Lepidosauria</taxon>
        <taxon>Squamata</taxon>
        <taxon>Bifurcata</taxon>
        <taxon>Unidentata</taxon>
        <taxon>Episquamata</taxon>
        <taxon>Toxicofera</taxon>
        <taxon>Serpentes</taxon>
        <taxon>Colubroidea</taxon>
        <taxon>Viperidae</taxon>
        <taxon>Crotalinae</taxon>
        <taxon>Crotalus</taxon>
    </lineage>
</organism>
<dbReference type="FunFam" id="3.30.70.340:FF:000002">
    <property type="entry name" value="Carboxypeptidase A"/>
    <property type="match status" value="1"/>
</dbReference>
<dbReference type="Proteomes" id="UP001474421">
    <property type="component" value="Unassembled WGS sequence"/>
</dbReference>
<keyword evidence="7" id="KW-0378">Hydrolase</keyword>
<name>A0AAW1BHB7_CROAD</name>
<evidence type="ECO:0000256" key="1">
    <source>
        <dbReference type="ARBA" id="ARBA00001947"/>
    </source>
</evidence>
<evidence type="ECO:0000256" key="8">
    <source>
        <dbReference type="ARBA" id="ARBA00022833"/>
    </source>
</evidence>
<evidence type="ECO:0000256" key="4">
    <source>
        <dbReference type="ARBA" id="ARBA00022670"/>
    </source>
</evidence>
<evidence type="ECO:0000313" key="12">
    <source>
        <dbReference type="EMBL" id="KAK9401192.1"/>
    </source>
</evidence>
<evidence type="ECO:0000256" key="7">
    <source>
        <dbReference type="ARBA" id="ARBA00022801"/>
    </source>
</evidence>
<keyword evidence="9" id="KW-0482">Metalloprotease</keyword>
<dbReference type="GO" id="GO:0046872">
    <property type="term" value="F:metal ion binding"/>
    <property type="evidence" value="ECO:0007669"/>
    <property type="project" value="UniProtKB-KW"/>
</dbReference>
<evidence type="ECO:0000256" key="10">
    <source>
        <dbReference type="ARBA" id="ARBA00023157"/>
    </source>
</evidence>